<sequence length="52" mass="5731">MNRLMPDKASRNTRLSIIISRGEFLAPREDTTDSLWTCRVGRASGTVCSSSS</sequence>
<accession>A0ABR4GZM8</accession>
<evidence type="ECO:0000313" key="1">
    <source>
        <dbReference type="EMBL" id="KAL2808651.1"/>
    </source>
</evidence>
<reference evidence="1 2" key="1">
    <citation type="submission" date="2024-07" db="EMBL/GenBank/DDBJ databases">
        <title>Section-level genome sequencing and comparative genomics of Aspergillus sections Usti and Cavernicolus.</title>
        <authorList>
            <consortium name="Lawrence Berkeley National Laboratory"/>
            <person name="Nybo J.L."/>
            <person name="Vesth T.C."/>
            <person name="Theobald S."/>
            <person name="Frisvad J.C."/>
            <person name="Larsen T.O."/>
            <person name="Kjaerboelling I."/>
            <person name="Rothschild-Mancinelli K."/>
            <person name="Lyhne E.K."/>
            <person name="Kogle M.E."/>
            <person name="Barry K."/>
            <person name="Clum A."/>
            <person name="Na H."/>
            <person name="Ledsgaard L."/>
            <person name="Lin J."/>
            <person name="Lipzen A."/>
            <person name="Kuo A."/>
            <person name="Riley R."/>
            <person name="Mondo S."/>
            <person name="Labutti K."/>
            <person name="Haridas S."/>
            <person name="Pangalinan J."/>
            <person name="Salamov A.A."/>
            <person name="Simmons B.A."/>
            <person name="Magnuson J.K."/>
            <person name="Chen J."/>
            <person name="Drula E."/>
            <person name="Henrissat B."/>
            <person name="Wiebenga A."/>
            <person name="Lubbers R.J."/>
            <person name="Gomes A.C."/>
            <person name="Makela M.R."/>
            <person name="Stajich J."/>
            <person name="Grigoriev I.V."/>
            <person name="Mortensen U.H."/>
            <person name="De Vries R.P."/>
            <person name="Baker S.E."/>
            <person name="Andersen M.R."/>
        </authorList>
    </citation>
    <scope>NUCLEOTIDE SEQUENCE [LARGE SCALE GENOMIC DNA]</scope>
    <source>
        <strain evidence="1 2">CBS 588.65</strain>
    </source>
</reference>
<evidence type="ECO:0000313" key="2">
    <source>
        <dbReference type="Proteomes" id="UP001610334"/>
    </source>
</evidence>
<gene>
    <name evidence="1" type="ORF">BJX63DRAFT_408727</name>
</gene>
<dbReference type="EMBL" id="JBFXLT010000107">
    <property type="protein sequence ID" value="KAL2808651.1"/>
    <property type="molecule type" value="Genomic_DNA"/>
</dbReference>
<protein>
    <submittedName>
        <fullName evidence="1">Uncharacterized protein</fullName>
    </submittedName>
</protein>
<dbReference type="Proteomes" id="UP001610334">
    <property type="component" value="Unassembled WGS sequence"/>
</dbReference>
<proteinExistence type="predicted"/>
<organism evidence="1 2">
    <name type="scientific">Aspergillus granulosus</name>
    <dbReference type="NCBI Taxonomy" id="176169"/>
    <lineage>
        <taxon>Eukaryota</taxon>
        <taxon>Fungi</taxon>
        <taxon>Dikarya</taxon>
        <taxon>Ascomycota</taxon>
        <taxon>Pezizomycotina</taxon>
        <taxon>Eurotiomycetes</taxon>
        <taxon>Eurotiomycetidae</taxon>
        <taxon>Eurotiales</taxon>
        <taxon>Aspergillaceae</taxon>
        <taxon>Aspergillus</taxon>
        <taxon>Aspergillus subgen. Nidulantes</taxon>
    </lineage>
</organism>
<keyword evidence="2" id="KW-1185">Reference proteome</keyword>
<name>A0ABR4GZM8_9EURO</name>
<comment type="caution">
    <text evidence="1">The sequence shown here is derived from an EMBL/GenBank/DDBJ whole genome shotgun (WGS) entry which is preliminary data.</text>
</comment>